<accession>A0AAF5PR88</accession>
<name>A0AAF5PR88_WUCBA</name>
<reference evidence="2" key="3">
    <citation type="submission" date="2024-02" db="UniProtKB">
        <authorList>
            <consortium name="WormBaseParasite"/>
        </authorList>
    </citation>
    <scope>IDENTIFICATION</scope>
    <source>
        <strain evidence="2">pt0022</strain>
    </source>
</reference>
<proteinExistence type="predicted"/>
<reference evidence="1" key="2">
    <citation type="journal article" date="2016" name="Mol. Ecol.">
        <title>Population genomics of the filarial nematode parasite Wuchereria bancrofti from mosquitoes.</title>
        <authorList>
            <person name="Small S.T."/>
            <person name="Reimer L.J."/>
            <person name="Tisch D.J."/>
            <person name="King C.L."/>
            <person name="Christensen B.M."/>
            <person name="Siba P.M."/>
            <person name="Kazura J.W."/>
            <person name="Serre D."/>
            <person name="Zimmerman P.A."/>
        </authorList>
    </citation>
    <scope>NUCLEOTIDE SEQUENCE</scope>
    <source>
        <strain evidence="1">pt0022</strain>
    </source>
</reference>
<reference evidence="1" key="1">
    <citation type="submission" date="2015-03" db="EMBL/GenBank/DDBJ databases">
        <title>Wuchereria bancrofti Genome Sequencing Papua New Guinea Strain.</title>
        <authorList>
            <person name="Small S.T."/>
            <person name="Serre D."/>
            <person name="Zimmerman P.A."/>
        </authorList>
    </citation>
    <scope>NUCLEOTIDE SEQUENCE [LARGE SCALE GENOMIC DNA]</scope>
    <source>
        <strain evidence="1">pt0022</strain>
    </source>
</reference>
<evidence type="ECO:0000313" key="2">
    <source>
        <dbReference type="WBParaSite" id="mrna-Wban_04318"/>
    </source>
</evidence>
<dbReference type="WBParaSite" id="mrna-Wban_04318">
    <property type="protein sequence ID" value="mrna-Wban_04318"/>
    <property type="gene ID" value="Wban_04318"/>
</dbReference>
<dbReference type="AlphaFoldDB" id="A0AAF5PR88"/>
<dbReference type="Proteomes" id="UP000093561">
    <property type="component" value="Unassembled WGS sequence"/>
</dbReference>
<sequence>MYRCNSLQQSQETSHIIGFCAWSKHNSIMSSLCRCFSRPTDPELLPATFSTTYASVDPGQDDMDNVKDVIGDNEKGANQQFASESDFRRFRQHKDQMLIMHRPRRSFEMVLQEVCVQHRSVDTMRNVHLAKVMSPTEYDIVYCNNNNDNNNNNNNNGFLSTVKTIIHDASIRSPPILIKIPENFQNQKIQRFFL</sequence>
<evidence type="ECO:0000313" key="1">
    <source>
        <dbReference type="Proteomes" id="UP000093561"/>
    </source>
</evidence>
<organism evidence="1 2">
    <name type="scientific">Wuchereria bancrofti</name>
    <dbReference type="NCBI Taxonomy" id="6293"/>
    <lineage>
        <taxon>Eukaryota</taxon>
        <taxon>Metazoa</taxon>
        <taxon>Ecdysozoa</taxon>
        <taxon>Nematoda</taxon>
        <taxon>Chromadorea</taxon>
        <taxon>Rhabditida</taxon>
        <taxon>Spirurina</taxon>
        <taxon>Spiruromorpha</taxon>
        <taxon>Filarioidea</taxon>
        <taxon>Onchocercidae</taxon>
        <taxon>Wuchereria</taxon>
    </lineage>
</organism>
<protein>
    <submittedName>
        <fullName evidence="2">Uncharacterized protein</fullName>
    </submittedName>
</protein>